<dbReference type="OrthoDB" id="114108at2"/>
<dbReference type="InterPro" id="IPR001173">
    <property type="entry name" value="Glyco_trans_2-like"/>
</dbReference>
<dbReference type="Gene3D" id="3.40.50.150">
    <property type="entry name" value="Vaccinia Virus protein VP39"/>
    <property type="match status" value="1"/>
</dbReference>
<keyword evidence="3" id="KW-1185">Reference proteome</keyword>
<dbReference type="PANTHER" id="PTHR43179:SF7">
    <property type="entry name" value="RHAMNOSYLTRANSFERASE WBBL"/>
    <property type="match status" value="1"/>
</dbReference>
<dbReference type="InterPro" id="IPR029044">
    <property type="entry name" value="Nucleotide-diphossugar_trans"/>
</dbReference>
<dbReference type="SUPFAM" id="SSF53448">
    <property type="entry name" value="Nucleotide-diphospho-sugar transferases"/>
    <property type="match status" value="1"/>
</dbReference>
<protein>
    <recommendedName>
        <fullName evidence="1">Glycosyltransferase 2-like domain-containing protein</fullName>
    </recommendedName>
</protein>
<dbReference type="Pfam" id="PF13578">
    <property type="entry name" value="Methyltransf_24"/>
    <property type="match status" value="1"/>
</dbReference>
<dbReference type="RefSeq" id="WP_111434544.1">
    <property type="nucleotide sequence ID" value="NZ_JACIGG010000025.1"/>
</dbReference>
<name>A0A327JN42_9HYPH</name>
<dbReference type="Proteomes" id="UP000249299">
    <property type="component" value="Unassembled WGS sequence"/>
</dbReference>
<sequence length="653" mass="73925">MHTISIIVPHHSNRAALDHCLRSIRNTVPKGTEILVVANNSRISETAAEAATEFAKVIKVEENLGYSGAVNLGAEKASGKILIFCDDDVIVTPGWFENMLEFHLSSSRIGATAVKLISPSTGRVVDFGIAFTEYNAPHLFQDVLPSHPLTLIRRRVQAACSALMMIDKELFAEVGGFSVPNQSHYSDLELCLKIKQKQKQIWVLGDVTCYHKSSYVTDERAAYKSGEIKCDAKAGFFKEFGHLIETDLDNYYKLFIKAEGLQDLMRNTEFSLVSLANVMNPKWYHNIISKYFSINSIYDLPTYQRDNASLSLMKFLGSNFVHKNSPLIYFVDRYKSLKENAYWFGNRVSNSDVIFDRNGNVFPVEILLKEQEWSTDELCRTSAKSNDEVAVKPTLQKSLDEAKSVLKEYSNTSAGNDKTFRAFTHLVNSIPALRAHRDYVEANEWGFGDRAFHMMWLNIINELSMSEKPITALEIGVFRGQIISLWHLIADLLGIQLHSIGITPLAGTNEEKGTNSTAGSLKKAKSFYPDSDYIDDIRRIFSDFRLDIDRNELIRGYSQDPTVKSKILGKKFDIIYIDGDHRYKCVKSDIEYYQNLVNDNGYLIIDDAGCDMQGNAFWKGIPSVTKALKAIDSQQFENLFNVGHNRVFLKRQF</sequence>
<evidence type="ECO:0000313" key="3">
    <source>
        <dbReference type="Proteomes" id="UP000249299"/>
    </source>
</evidence>
<dbReference type="Pfam" id="PF00535">
    <property type="entry name" value="Glycos_transf_2"/>
    <property type="match status" value="1"/>
</dbReference>
<evidence type="ECO:0000259" key="1">
    <source>
        <dbReference type="Pfam" id="PF00535"/>
    </source>
</evidence>
<evidence type="ECO:0000313" key="2">
    <source>
        <dbReference type="EMBL" id="RAI26996.1"/>
    </source>
</evidence>
<dbReference type="InterPro" id="IPR029063">
    <property type="entry name" value="SAM-dependent_MTases_sf"/>
</dbReference>
<dbReference type="SUPFAM" id="SSF53335">
    <property type="entry name" value="S-adenosyl-L-methionine-dependent methyltransferases"/>
    <property type="match status" value="1"/>
</dbReference>
<organism evidence="2 3">
    <name type="scientific">Rhodobium orientis</name>
    <dbReference type="NCBI Taxonomy" id="34017"/>
    <lineage>
        <taxon>Bacteria</taxon>
        <taxon>Pseudomonadati</taxon>
        <taxon>Pseudomonadota</taxon>
        <taxon>Alphaproteobacteria</taxon>
        <taxon>Hyphomicrobiales</taxon>
        <taxon>Rhodobiaceae</taxon>
        <taxon>Rhodobium</taxon>
    </lineage>
</organism>
<reference evidence="2 3" key="1">
    <citation type="submission" date="2017-07" db="EMBL/GenBank/DDBJ databases">
        <title>Draft Genome Sequences of Select Purple Nonsulfur Bacteria.</title>
        <authorList>
            <person name="Lasarre B."/>
            <person name="Mckinlay J.B."/>
        </authorList>
    </citation>
    <scope>NUCLEOTIDE SEQUENCE [LARGE SCALE GENOMIC DNA]</scope>
    <source>
        <strain evidence="2 3">DSM 11290</strain>
    </source>
</reference>
<proteinExistence type="predicted"/>
<feature type="domain" description="Glycosyltransferase 2-like" evidence="1">
    <location>
        <begin position="5"/>
        <end position="104"/>
    </location>
</feature>
<dbReference type="AlphaFoldDB" id="A0A327JN42"/>
<dbReference type="PANTHER" id="PTHR43179">
    <property type="entry name" value="RHAMNOSYLTRANSFERASE WBBL"/>
    <property type="match status" value="1"/>
</dbReference>
<comment type="caution">
    <text evidence="2">The sequence shown here is derived from an EMBL/GenBank/DDBJ whole genome shotgun (WGS) entry which is preliminary data.</text>
</comment>
<gene>
    <name evidence="2" type="ORF">CH339_11655</name>
</gene>
<dbReference type="Gene3D" id="3.90.550.10">
    <property type="entry name" value="Spore Coat Polysaccharide Biosynthesis Protein SpsA, Chain A"/>
    <property type="match status" value="1"/>
</dbReference>
<dbReference type="EMBL" id="NPEV01000023">
    <property type="protein sequence ID" value="RAI26996.1"/>
    <property type="molecule type" value="Genomic_DNA"/>
</dbReference>
<accession>A0A327JN42</accession>